<evidence type="ECO:0000256" key="3">
    <source>
        <dbReference type="ARBA" id="ARBA00023002"/>
    </source>
</evidence>
<organism evidence="4 5">
    <name type="scientific">Extremus antarcticus</name>
    <dbReference type="NCBI Taxonomy" id="702011"/>
    <lineage>
        <taxon>Eukaryota</taxon>
        <taxon>Fungi</taxon>
        <taxon>Dikarya</taxon>
        <taxon>Ascomycota</taxon>
        <taxon>Pezizomycotina</taxon>
        <taxon>Dothideomycetes</taxon>
        <taxon>Dothideomycetidae</taxon>
        <taxon>Mycosphaerellales</taxon>
        <taxon>Extremaceae</taxon>
        <taxon>Extremus</taxon>
    </lineage>
</organism>
<protein>
    <recommendedName>
        <fullName evidence="6">2-nitropropane dioxygenase</fullName>
    </recommendedName>
</protein>
<dbReference type="Proteomes" id="UP001271007">
    <property type="component" value="Unassembled WGS sequence"/>
</dbReference>
<keyword evidence="5" id="KW-1185">Reference proteome</keyword>
<dbReference type="PANTHER" id="PTHR32332">
    <property type="entry name" value="2-NITROPROPANE DIOXYGENASE"/>
    <property type="match status" value="1"/>
</dbReference>
<keyword evidence="3" id="KW-0560">Oxidoreductase</keyword>
<evidence type="ECO:0000256" key="1">
    <source>
        <dbReference type="ARBA" id="ARBA00022630"/>
    </source>
</evidence>
<dbReference type="PANTHER" id="PTHR32332:SF31">
    <property type="entry name" value="2-NITROPROPANE DIOXYGENASE FAMILY, PUTATIVE (AFU_ORTHOLOGUE AFUA_2G09850)-RELATED"/>
    <property type="match status" value="1"/>
</dbReference>
<dbReference type="InterPro" id="IPR013785">
    <property type="entry name" value="Aldolase_TIM"/>
</dbReference>
<evidence type="ECO:0008006" key="6">
    <source>
        <dbReference type="Google" id="ProtNLM"/>
    </source>
</evidence>
<keyword evidence="1" id="KW-0285">Flavoprotein</keyword>
<evidence type="ECO:0000313" key="4">
    <source>
        <dbReference type="EMBL" id="KAK3057607.1"/>
    </source>
</evidence>
<keyword evidence="2" id="KW-0288">FMN</keyword>
<proteinExistence type="predicted"/>
<dbReference type="SUPFAM" id="SSF51412">
    <property type="entry name" value="Inosine monophosphate dehydrogenase (IMPDH)"/>
    <property type="match status" value="1"/>
</dbReference>
<dbReference type="AlphaFoldDB" id="A0AAJ0GHD8"/>
<dbReference type="EMBL" id="JAWDJX010000003">
    <property type="protein sequence ID" value="KAK3057607.1"/>
    <property type="molecule type" value="Genomic_DNA"/>
</dbReference>
<gene>
    <name evidence="4" type="ORF">LTR09_001791</name>
</gene>
<evidence type="ECO:0000313" key="5">
    <source>
        <dbReference type="Proteomes" id="UP001271007"/>
    </source>
</evidence>
<dbReference type="Gene3D" id="3.20.20.70">
    <property type="entry name" value="Aldolase class I"/>
    <property type="match status" value="2"/>
</dbReference>
<evidence type="ECO:0000256" key="2">
    <source>
        <dbReference type="ARBA" id="ARBA00022643"/>
    </source>
</evidence>
<sequence length="389" mass="41896">MAVTTELTRQLKIQHPIMLAGMGQTSGSEMAAAVSNAGGLGVIGGVGYTNEMLKEMIAELKSLLRDPSLPFGVDLLIPQVGGSARKTNVDYTKGKLDDLVETIIAGGASMFVSAVGVPPKRVVDRFHEAGVLVMNMVCYQPPYRSCGFYEIARWLRGGSPTSNADKISMDNGFYIRRSNSDNSRRLVTQSMSIKRVPLVSISFAPRVARLVVILQYKSPLTGKPVQLVAAGGVNDGRSLAAALMLGAQAVWIGTRFVTAKESGASKFAKQAVIDADFDSAVKSVVWSGRPLRALSNAYIKDWELNRQPQIKELTDQGKVPLEYELDRLHAAGELTEEIQDNATLRPMGVVAGMVNKPNQSAKEIVDEIVAEAAEILGSANQYVSSKARL</sequence>
<comment type="caution">
    <text evidence="4">The sequence shown here is derived from an EMBL/GenBank/DDBJ whole genome shotgun (WGS) entry which is preliminary data.</text>
</comment>
<reference evidence="4" key="1">
    <citation type="submission" date="2023-04" db="EMBL/GenBank/DDBJ databases">
        <title>Black Yeasts Isolated from many extreme environments.</title>
        <authorList>
            <person name="Coleine C."/>
            <person name="Stajich J.E."/>
            <person name="Selbmann L."/>
        </authorList>
    </citation>
    <scope>NUCLEOTIDE SEQUENCE</scope>
    <source>
        <strain evidence="4">CCFEE 5312</strain>
    </source>
</reference>
<accession>A0AAJ0GHD8</accession>
<dbReference type="CDD" id="cd04730">
    <property type="entry name" value="NPD_like"/>
    <property type="match status" value="1"/>
</dbReference>
<dbReference type="Pfam" id="PF03060">
    <property type="entry name" value="NMO"/>
    <property type="match status" value="2"/>
</dbReference>
<name>A0AAJ0GHD8_9PEZI</name>
<dbReference type="InterPro" id="IPR004136">
    <property type="entry name" value="NMO"/>
</dbReference>
<dbReference type="GO" id="GO:0018580">
    <property type="term" value="F:nitronate monooxygenase activity"/>
    <property type="evidence" value="ECO:0007669"/>
    <property type="project" value="InterPro"/>
</dbReference>